<reference evidence="6 7" key="1">
    <citation type="journal article" date="2023" name="Commun. Biol.">
        <title>Genome analysis of Parmales, the sister group of diatoms, reveals the evolutionary specialization of diatoms from phago-mixotrophs to photoautotrophs.</title>
        <authorList>
            <person name="Ban H."/>
            <person name="Sato S."/>
            <person name="Yoshikawa S."/>
            <person name="Yamada K."/>
            <person name="Nakamura Y."/>
            <person name="Ichinomiya M."/>
            <person name="Sato N."/>
            <person name="Blanc-Mathieu R."/>
            <person name="Endo H."/>
            <person name="Kuwata A."/>
            <person name="Ogata H."/>
        </authorList>
    </citation>
    <scope>NUCLEOTIDE SEQUENCE [LARGE SCALE GENOMIC DNA]</scope>
</reference>
<keyword evidence="2" id="KW-0378">Hydrolase</keyword>
<dbReference type="InterPro" id="IPR014001">
    <property type="entry name" value="Helicase_ATP-bd"/>
</dbReference>
<evidence type="ECO:0000313" key="7">
    <source>
        <dbReference type="Proteomes" id="UP001165060"/>
    </source>
</evidence>
<dbReference type="Pfam" id="PF00270">
    <property type="entry name" value="DEAD"/>
    <property type="match status" value="1"/>
</dbReference>
<keyword evidence="7" id="KW-1185">Reference proteome</keyword>
<comment type="caution">
    <text evidence="6">The sequence shown here is derived from an EMBL/GenBank/DDBJ whole genome shotgun (WGS) entry which is preliminary data.</text>
</comment>
<feature type="domain" description="Helicase ATP-binding" evidence="5">
    <location>
        <begin position="1"/>
        <end position="142"/>
    </location>
</feature>
<proteinExistence type="predicted"/>
<dbReference type="PANTHER" id="PTHR14025">
    <property type="entry name" value="FANCONI ANEMIA GROUP M FANCM FAMILY MEMBER"/>
    <property type="match status" value="1"/>
</dbReference>
<dbReference type="EMBL" id="BRYB01001432">
    <property type="protein sequence ID" value="GMI25650.1"/>
    <property type="molecule type" value="Genomic_DNA"/>
</dbReference>
<protein>
    <recommendedName>
        <fullName evidence="5">Helicase ATP-binding domain-containing protein</fullName>
    </recommendedName>
</protein>
<evidence type="ECO:0000313" key="6">
    <source>
        <dbReference type="EMBL" id="GMI25650.1"/>
    </source>
</evidence>
<name>A0ABQ6MG74_9STRA</name>
<dbReference type="Gene3D" id="3.30.870.10">
    <property type="entry name" value="Endonuclease Chain A"/>
    <property type="match status" value="1"/>
</dbReference>
<dbReference type="PROSITE" id="PS51192">
    <property type="entry name" value="HELICASE_ATP_BIND_1"/>
    <property type="match status" value="1"/>
</dbReference>
<dbReference type="SUPFAM" id="SSF56024">
    <property type="entry name" value="Phospholipase D/nuclease"/>
    <property type="match status" value="1"/>
</dbReference>
<dbReference type="InterPro" id="IPR011545">
    <property type="entry name" value="DEAD/DEAH_box_helicase_dom"/>
</dbReference>
<dbReference type="Pfam" id="PF06087">
    <property type="entry name" value="Tyr-DNA_phospho"/>
    <property type="match status" value="1"/>
</dbReference>
<dbReference type="InterPro" id="IPR027417">
    <property type="entry name" value="P-loop_NTPase"/>
</dbReference>
<keyword evidence="4" id="KW-0067">ATP-binding</keyword>
<gene>
    <name evidence="6" type="ORF">TeGR_g545</name>
</gene>
<evidence type="ECO:0000256" key="2">
    <source>
        <dbReference type="ARBA" id="ARBA00022801"/>
    </source>
</evidence>
<feature type="non-terminal residue" evidence="6">
    <location>
        <position position="1"/>
    </location>
</feature>
<keyword evidence="3" id="KW-0347">Helicase</keyword>
<evidence type="ECO:0000256" key="4">
    <source>
        <dbReference type="ARBA" id="ARBA00022840"/>
    </source>
</evidence>
<sequence>YNFNRWFPDGKVVFCAPTRPLVTQQIEACYDIMGIPQAITAEITGKTGKAAREGLWRDNRVFFCTPQTLDKDLNENHNFDASKVVCVVFDEAHKAKGDYAYVKCVAGLVAAGARFRIVGLSATPGADSASVNEVIKNLRAEKLEAKTEDDEDVKKCPGRFSRPLSPTHYVPLYGPSRFAALDELHSSAGNTHPSASPEDPLIIQQTSFGANPTTKFVEQLSRCYLNLDDRSKSKSEAFSRCKIVWPAEEFMWHCHRKRMGAPRTNISGTGYSGTCFLTPKSVDQMSLDVHALFHVYDPSHDVAIPNPKTGSLIPRQPHLKTYARLLDSPPAATNSNPNIHAFAWFYMTSSCMSRGAQGYMAQGRQLDEDDMAFSNFELGVVFRSTPDTLFTCGGDCSSPPPGKSIVRLPVPYRMDPERFCDEESGEYLIMPYMSTHEGLRESKKCMDLFKSCLPAQKRNHQLKVSKAYVGDKNAAEVLIRELQDKPELLLKMGVLSPAKESPAKKRPPPRMGFEALPYKKRYGDESDRAVEDAAETISAFEANLMDNGEFKAAWDAKDWEAVEKVLLTRSRVRQPQLFTKEAWVWQTEDGEEQV</sequence>
<accession>A0ABQ6MG74</accession>
<dbReference type="PANTHER" id="PTHR14025:SF20">
    <property type="entry name" value="FANCONI ANEMIA GROUP M PROTEIN"/>
    <property type="match status" value="1"/>
</dbReference>
<keyword evidence="1" id="KW-0547">Nucleotide-binding</keyword>
<dbReference type="Proteomes" id="UP001165060">
    <property type="component" value="Unassembled WGS sequence"/>
</dbReference>
<dbReference type="Gene3D" id="3.40.50.300">
    <property type="entry name" value="P-loop containing nucleotide triphosphate hydrolases"/>
    <property type="match status" value="1"/>
</dbReference>
<dbReference type="SUPFAM" id="SSF52540">
    <property type="entry name" value="P-loop containing nucleoside triphosphate hydrolases"/>
    <property type="match status" value="1"/>
</dbReference>
<evidence type="ECO:0000256" key="3">
    <source>
        <dbReference type="ARBA" id="ARBA00022806"/>
    </source>
</evidence>
<dbReference type="InterPro" id="IPR010347">
    <property type="entry name" value="Tdp1"/>
</dbReference>
<evidence type="ECO:0000259" key="5">
    <source>
        <dbReference type="PROSITE" id="PS51192"/>
    </source>
</evidence>
<evidence type="ECO:0000256" key="1">
    <source>
        <dbReference type="ARBA" id="ARBA00022741"/>
    </source>
</evidence>
<organism evidence="6 7">
    <name type="scientific">Tetraparma gracilis</name>
    <dbReference type="NCBI Taxonomy" id="2962635"/>
    <lineage>
        <taxon>Eukaryota</taxon>
        <taxon>Sar</taxon>
        <taxon>Stramenopiles</taxon>
        <taxon>Ochrophyta</taxon>
        <taxon>Bolidophyceae</taxon>
        <taxon>Parmales</taxon>
        <taxon>Triparmaceae</taxon>
        <taxon>Tetraparma</taxon>
    </lineage>
</organism>